<dbReference type="SMART" id="SM00871">
    <property type="entry name" value="AraC_E_bind"/>
    <property type="match status" value="1"/>
</dbReference>
<sequence>MNNDIAVRIYKAIQYIEENSNAKLLLEDVASKAHFSPFHFHRIFKAITGETFNHFIVRKRIEKSADYLLHKPDKSISEIAFSSGFSSISTFSRTFKKFYGMSPKQFQESSSSRFSKICKTESKNGKIETQLEQYICNMNEHLQFIDRNAKKIDTVFINDIDVAYVPHIGPFENLGTAFQKLLQWAYPRNLMNGKHQIMSIYHDSPKITEPDKLKVSACISLNGINIDTTDINTRTISSGKYIEANFELGMDELPNMWEGIFVWIFNKGYKINSELDPFDIYHNDFNTHPQKKCNTTIYIPVL</sequence>
<proteinExistence type="predicted"/>
<dbReference type="Gene3D" id="3.20.80.10">
    <property type="entry name" value="Regulatory factor, effector binding domain"/>
    <property type="match status" value="1"/>
</dbReference>
<dbReference type="InterPro" id="IPR029442">
    <property type="entry name" value="GyrI-like"/>
</dbReference>
<evidence type="ECO:0000256" key="2">
    <source>
        <dbReference type="ARBA" id="ARBA00023125"/>
    </source>
</evidence>
<gene>
    <name evidence="5" type="ORF">TJEJU_3358</name>
</gene>
<dbReference type="OrthoDB" id="9816011at2"/>
<dbReference type="InterPro" id="IPR018060">
    <property type="entry name" value="HTH_AraC"/>
</dbReference>
<dbReference type="PANTHER" id="PTHR40055">
    <property type="entry name" value="TRANSCRIPTIONAL REGULATOR YGIV-RELATED"/>
    <property type="match status" value="1"/>
</dbReference>
<dbReference type="GO" id="GO:0043565">
    <property type="term" value="F:sequence-specific DNA binding"/>
    <property type="evidence" value="ECO:0007669"/>
    <property type="project" value="InterPro"/>
</dbReference>
<dbReference type="Pfam" id="PF06445">
    <property type="entry name" value="GyrI-like"/>
    <property type="match status" value="1"/>
</dbReference>
<feature type="domain" description="HTH araC/xylS-type" evidence="4">
    <location>
        <begin position="10"/>
        <end position="109"/>
    </location>
</feature>
<dbReference type="Pfam" id="PF12833">
    <property type="entry name" value="HTH_18"/>
    <property type="match status" value="1"/>
</dbReference>
<dbReference type="SUPFAM" id="SSF55136">
    <property type="entry name" value="Probable bacterial effector-binding domain"/>
    <property type="match status" value="1"/>
</dbReference>
<dbReference type="InterPro" id="IPR009057">
    <property type="entry name" value="Homeodomain-like_sf"/>
</dbReference>
<name>A0A238UEJ8_9FLAO</name>
<keyword evidence="1" id="KW-0805">Transcription regulation</keyword>
<dbReference type="InterPro" id="IPR011256">
    <property type="entry name" value="Reg_factor_effector_dom_sf"/>
</dbReference>
<dbReference type="AlphaFoldDB" id="A0A238UEJ8"/>
<dbReference type="EMBL" id="LT899436">
    <property type="protein sequence ID" value="SNR17008.1"/>
    <property type="molecule type" value="Genomic_DNA"/>
</dbReference>
<dbReference type="RefSeq" id="WP_095073940.1">
    <property type="nucleotide sequence ID" value="NZ_LT899436.1"/>
</dbReference>
<evidence type="ECO:0000259" key="4">
    <source>
        <dbReference type="PROSITE" id="PS01124"/>
    </source>
</evidence>
<dbReference type="InterPro" id="IPR010499">
    <property type="entry name" value="AraC_E-bd"/>
</dbReference>
<dbReference type="PROSITE" id="PS00041">
    <property type="entry name" value="HTH_ARAC_FAMILY_1"/>
    <property type="match status" value="1"/>
</dbReference>
<evidence type="ECO:0000256" key="3">
    <source>
        <dbReference type="ARBA" id="ARBA00023163"/>
    </source>
</evidence>
<dbReference type="InterPro" id="IPR020449">
    <property type="entry name" value="Tscrpt_reg_AraC-type_HTH"/>
</dbReference>
<dbReference type="InterPro" id="IPR050908">
    <property type="entry name" value="SmbC-like"/>
</dbReference>
<dbReference type="PANTHER" id="PTHR40055:SF1">
    <property type="entry name" value="TRANSCRIPTIONAL REGULATOR YGIV-RELATED"/>
    <property type="match status" value="1"/>
</dbReference>
<accession>A0A238UEJ8</accession>
<dbReference type="SMART" id="SM00342">
    <property type="entry name" value="HTH_ARAC"/>
    <property type="match status" value="1"/>
</dbReference>
<dbReference type="PROSITE" id="PS01124">
    <property type="entry name" value="HTH_ARAC_FAMILY_2"/>
    <property type="match status" value="1"/>
</dbReference>
<organism evidence="5 6">
    <name type="scientific">Tenacibaculum jejuense</name>
    <dbReference type="NCBI Taxonomy" id="584609"/>
    <lineage>
        <taxon>Bacteria</taxon>
        <taxon>Pseudomonadati</taxon>
        <taxon>Bacteroidota</taxon>
        <taxon>Flavobacteriia</taxon>
        <taxon>Flavobacteriales</taxon>
        <taxon>Flavobacteriaceae</taxon>
        <taxon>Tenacibaculum</taxon>
    </lineage>
</organism>
<reference evidence="5 6" key="1">
    <citation type="submission" date="2017-07" db="EMBL/GenBank/DDBJ databases">
        <authorList>
            <person name="Sun Z.S."/>
            <person name="Albrecht U."/>
            <person name="Echele G."/>
            <person name="Lee C.C."/>
        </authorList>
    </citation>
    <scope>NUCLEOTIDE SEQUENCE [LARGE SCALE GENOMIC DNA]</scope>
    <source>
        <strain evidence="6">type strain: KCTC 22618</strain>
    </source>
</reference>
<dbReference type="KEGG" id="tje:TJEJU_3358"/>
<dbReference type="InterPro" id="IPR018062">
    <property type="entry name" value="HTH_AraC-typ_CS"/>
</dbReference>
<dbReference type="Gene3D" id="1.10.10.60">
    <property type="entry name" value="Homeodomain-like"/>
    <property type="match status" value="2"/>
</dbReference>
<keyword evidence="2" id="KW-0238">DNA-binding</keyword>
<keyword evidence="6" id="KW-1185">Reference proteome</keyword>
<dbReference type="GO" id="GO:0003700">
    <property type="term" value="F:DNA-binding transcription factor activity"/>
    <property type="evidence" value="ECO:0007669"/>
    <property type="project" value="InterPro"/>
</dbReference>
<dbReference type="Proteomes" id="UP000215214">
    <property type="component" value="Chromosome TJEJU"/>
</dbReference>
<dbReference type="SUPFAM" id="SSF46689">
    <property type="entry name" value="Homeodomain-like"/>
    <property type="match status" value="2"/>
</dbReference>
<evidence type="ECO:0000313" key="6">
    <source>
        <dbReference type="Proteomes" id="UP000215214"/>
    </source>
</evidence>
<evidence type="ECO:0000313" key="5">
    <source>
        <dbReference type="EMBL" id="SNR17008.1"/>
    </source>
</evidence>
<keyword evidence="3" id="KW-0804">Transcription</keyword>
<protein>
    <submittedName>
        <fullName evidence="5">Transcriptional regulator, AraC family</fullName>
    </submittedName>
</protein>
<dbReference type="PRINTS" id="PR00032">
    <property type="entry name" value="HTHARAC"/>
</dbReference>
<evidence type="ECO:0000256" key="1">
    <source>
        <dbReference type="ARBA" id="ARBA00023015"/>
    </source>
</evidence>